<comment type="caution">
    <text evidence="1">The sequence shown here is derived from an EMBL/GenBank/DDBJ whole genome shotgun (WGS) entry which is preliminary data.</text>
</comment>
<gene>
    <name evidence="1" type="ORF">FA95DRAFT_1606367</name>
</gene>
<evidence type="ECO:0000313" key="2">
    <source>
        <dbReference type="Proteomes" id="UP000814033"/>
    </source>
</evidence>
<evidence type="ECO:0000313" key="1">
    <source>
        <dbReference type="EMBL" id="KAI0047101.1"/>
    </source>
</evidence>
<dbReference type="Proteomes" id="UP000814033">
    <property type="component" value="Unassembled WGS sequence"/>
</dbReference>
<reference evidence="1" key="2">
    <citation type="journal article" date="2022" name="New Phytol.">
        <title>Evolutionary transition to the ectomycorrhizal habit in the genomes of a hyperdiverse lineage of mushroom-forming fungi.</title>
        <authorList>
            <person name="Looney B."/>
            <person name="Miyauchi S."/>
            <person name="Morin E."/>
            <person name="Drula E."/>
            <person name="Courty P.E."/>
            <person name="Kohler A."/>
            <person name="Kuo A."/>
            <person name="LaButti K."/>
            <person name="Pangilinan J."/>
            <person name="Lipzen A."/>
            <person name="Riley R."/>
            <person name="Andreopoulos W."/>
            <person name="He G."/>
            <person name="Johnson J."/>
            <person name="Nolan M."/>
            <person name="Tritt A."/>
            <person name="Barry K.W."/>
            <person name="Grigoriev I.V."/>
            <person name="Nagy L.G."/>
            <person name="Hibbett D."/>
            <person name="Henrissat B."/>
            <person name="Matheny P.B."/>
            <person name="Labbe J."/>
            <person name="Martin F.M."/>
        </authorList>
    </citation>
    <scope>NUCLEOTIDE SEQUENCE</scope>
    <source>
        <strain evidence="1">FP105234-sp</strain>
    </source>
</reference>
<reference evidence="1" key="1">
    <citation type="submission" date="2021-02" db="EMBL/GenBank/DDBJ databases">
        <authorList>
            <consortium name="DOE Joint Genome Institute"/>
            <person name="Ahrendt S."/>
            <person name="Looney B.P."/>
            <person name="Miyauchi S."/>
            <person name="Morin E."/>
            <person name="Drula E."/>
            <person name="Courty P.E."/>
            <person name="Chicoki N."/>
            <person name="Fauchery L."/>
            <person name="Kohler A."/>
            <person name="Kuo A."/>
            <person name="Labutti K."/>
            <person name="Pangilinan J."/>
            <person name="Lipzen A."/>
            <person name="Riley R."/>
            <person name="Andreopoulos W."/>
            <person name="He G."/>
            <person name="Johnson J."/>
            <person name="Barry K.W."/>
            <person name="Grigoriev I.V."/>
            <person name="Nagy L."/>
            <person name="Hibbett D."/>
            <person name="Henrissat B."/>
            <person name="Matheny P.B."/>
            <person name="Labbe J."/>
            <person name="Martin F."/>
        </authorList>
    </citation>
    <scope>NUCLEOTIDE SEQUENCE</scope>
    <source>
        <strain evidence="1">FP105234-sp</strain>
    </source>
</reference>
<protein>
    <submittedName>
        <fullName evidence="1">Uncharacterized protein</fullName>
    </submittedName>
</protein>
<proteinExistence type="predicted"/>
<name>A0ACB8RU35_9AGAM</name>
<organism evidence="1 2">
    <name type="scientific">Auriscalpium vulgare</name>
    <dbReference type="NCBI Taxonomy" id="40419"/>
    <lineage>
        <taxon>Eukaryota</taxon>
        <taxon>Fungi</taxon>
        <taxon>Dikarya</taxon>
        <taxon>Basidiomycota</taxon>
        <taxon>Agaricomycotina</taxon>
        <taxon>Agaricomycetes</taxon>
        <taxon>Russulales</taxon>
        <taxon>Auriscalpiaceae</taxon>
        <taxon>Auriscalpium</taxon>
    </lineage>
</organism>
<dbReference type="EMBL" id="MU275911">
    <property type="protein sequence ID" value="KAI0047101.1"/>
    <property type="molecule type" value="Genomic_DNA"/>
</dbReference>
<keyword evidence="2" id="KW-1185">Reference proteome</keyword>
<sequence length="331" mass="36579">MRKQQLEELEVTTPFDFPWAALPATSLLNLTVLDIRHNAGALKMSRVVDVAAALQSTTRLTQLSLGALDIQSDPPGIRGNQIATLRLLKSFTLDSTISGAYILLRHLLIPFDTSTDISVCHRGEDSQAILGLFHQAHVSAALDAVLRADPVRKPEMPRKMMINHRKVEIHTSLRGNGPANLILRLERDRHGREDDLLWCRHAVYDATISLCAFEKLHAVEVEGRPAVVEFCAMLGASMVVVTGLETSANVKEIPYHGLTSLTLSSIDLESPWNTTTTVGDTLVILIRMLGEERVQFCELVLRNSKVSKGLLKRLQEEAGGKMILSIEDQIL</sequence>
<accession>A0ACB8RU35</accession>